<evidence type="ECO:0000256" key="6">
    <source>
        <dbReference type="RuleBase" id="RU362125"/>
    </source>
</evidence>
<keyword evidence="11" id="KW-1185">Reference proteome</keyword>
<feature type="domain" description="Acyl-CoA dehydrogenase/oxidase N-terminal" evidence="9">
    <location>
        <begin position="6"/>
        <end position="118"/>
    </location>
</feature>
<feature type="domain" description="Acyl-CoA oxidase/dehydrogenase middle" evidence="8">
    <location>
        <begin position="122"/>
        <end position="212"/>
    </location>
</feature>
<dbReference type="InterPro" id="IPR009075">
    <property type="entry name" value="AcylCo_DH/oxidase_C"/>
</dbReference>
<evidence type="ECO:0000259" key="9">
    <source>
        <dbReference type="Pfam" id="PF02771"/>
    </source>
</evidence>
<dbReference type="Gene3D" id="2.40.110.10">
    <property type="entry name" value="Butyryl-CoA Dehydrogenase, subunit A, domain 2"/>
    <property type="match status" value="1"/>
</dbReference>
<name>A0A2S2CMM3_9PROT</name>
<dbReference type="Pfam" id="PF02771">
    <property type="entry name" value="Acyl-CoA_dh_N"/>
    <property type="match status" value="1"/>
</dbReference>
<evidence type="ECO:0000259" key="7">
    <source>
        <dbReference type="Pfam" id="PF00441"/>
    </source>
</evidence>
<evidence type="ECO:0000256" key="1">
    <source>
        <dbReference type="ARBA" id="ARBA00001974"/>
    </source>
</evidence>
<dbReference type="PANTHER" id="PTHR43884">
    <property type="entry name" value="ACYL-COA DEHYDROGENASE"/>
    <property type="match status" value="1"/>
</dbReference>
<dbReference type="InterPro" id="IPR046373">
    <property type="entry name" value="Acyl-CoA_Oxase/DH_mid-dom_sf"/>
</dbReference>
<keyword evidence="3 6" id="KW-0285">Flavoprotein</keyword>
<feature type="domain" description="Acyl-CoA dehydrogenase/oxidase C-terminal" evidence="7">
    <location>
        <begin position="237"/>
        <end position="366"/>
    </location>
</feature>
<evidence type="ECO:0000313" key="10">
    <source>
        <dbReference type="EMBL" id="AWK85712.1"/>
    </source>
</evidence>
<organism evidence="10 11">
    <name type="scientific">Azospirillum thermophilum</name>
    <dbReference type="NCBI Taxonomy" id="2202148"/>
    <lineage>
        <taxon>Bacteria</taxon>
        <taxon>Pseudomonadati</taxon>
        <taxon>Pseudomonadota</taxon>
        <taxon>Alphaproteobacteria</taxon>
        <taxon>Rhodospirillales</taxon>
        <taxon>Azospirillaceae</taxon>
        <taxon>Azospirillum</taxon>
    </lineage>
</organism>
<gene>
    <name evidence="10" type="ORF">DEW08_05630</name>
</gene>
<dbReference type="PANTHER" id="PTHR43884:SF20">
    <property type="entry name" value="ACYL-COA DEHYDROGENASE FADE28"/>
    <property type="match status" value="1"/>
</dbReference>
<dbReference type="EMBL" id="CP029352">
    <property type="protein sequence ID" value="AWK85712.1"/>
    <property type="molecule type" value="Genomic_DNA"/>
</dbReference>
<dbReference type="Gene3D" id="1.10.540.10">
    <property type="entry name" value="Acyl-CoA dehydrogenase/oxidase, N-terminal domain"/>
    <property type="match status" value="1"/>
</dbReference>
<dbReference type="Pfam" id="PF02770">
    <property type="entry name" value="Acyl-CoA_dh_M"/>
    <property type="match status" value="1"/>
</dbReference>
<protein>
    <submittedName>
        <fullName evidence="10">Pimeloyl-CoA dehydrogenase small subunit</fullName>
    </submittedName>
</protein>
<dbReference type="OrthoDB" id="7328575at2"/>
<dbReference type="GO" id="GO:0003995">
    <property type="term" value="F:acyl-CoA dehydrogenase activity"/>
    <property type="evidence" value="ECO:0007669"/>
    <property type="project" value="TreeGrafter"/>
</dbReference>
<comment type="cofactor">
    <cofactor evidence="1 6">
        <name>FAD</name>
        <dbReference type="ChEBI" id="CHEBI:57692"/>
    </cofactor>
</comment>
<dbReference type="Gene3D" id="1.20.140.10">
    <property type="entry name" value="Butyryl-CoA Dehydrogenase, subunit A, domain 3"/>
    <property type="match status" value="1"/>
</dbReference>
<evidence type="ECO:0000313" key="11">
    <source>
        <dbReference type="Proteomes" id="UP000245629"/>
    </source>
</evidence>
<dbReference type="InterPro" id="IPR013786">
    <property type="entry name" value="AcylCoA_DH/ox_N"/>
</dbReference>
<dbReference type="KEGG" id="azz:DEW08_05630"/>
<evidence type="ECO:0000256" key="3">
    <source>
        <dbReference type="ARBA" id="ARBA00022630"/>
    </source>
</evidence>
<dbReference type="GO" id="GO:0050660">
    <property type="term" value="F:flavin adenine dinucleotide binding"/>
    <property type="evidence" value="ECO:0007669"/>
    <property type="project" value="InterPro"/>
</dbReference>
<dbReference type="InterPro" id="IPR009100">
    <property type="entry name" value="AcylCoA_DH/oxidase_NM_dom_sf"/>
</dbReference>
<dbReference type="Proteomes" id="UP000245629">
    <property type="component" value="Chromosome 1"/>
</dbReference>
<evidence type="ECO:0000256" key="2">
    <source>
        <dbReference type="ARBA" id="ARBA00009347"/>
    </source>
</evidence>
<dbReference type="SUPFAM" id="SSF56645">
    <property type="entry name" value="Acyl-CoA dehydrogenase NM domain-like"/>
    <property type="match status" value="1"/>
</dbReference>
<dbReference type="AlphaFoldDB" id="A0A2S2CMM3"/>
<proteinExistence type="inferred from homology"/>
<dbReference type="Pfam" id="PF00441">
    <property type="entry name" value="Acyl-CoA_dh_1"/>
    <property type="match status" value="1"/>
</dbReference>
<evidence type="ECO:0000259" key="8">
    <source>
        <dbReference type="Pfam" id="PF02770"/>
    </source>
</evidence>
<dbReference type="CDD" id="cd00567">
    <property type="entry name" value="ACAD"/>
    <property type="match status" value="1"/>
</dbReference>
<accession>A0A2S2CMM3</accession>
<keyword evidence="5 6" id="KW-0560">Oxidoreductase</keyword>
<dbReference type="InterPro" id="IPR037069">
    <property type="entry name" value="AcylCoA_DH/ox_N_sf"/>
</dbReference>
<reference evidence="11" key="1">
    <citation type="submission" date="2018-05" db="EMBL/GenBank/DDBJ databases">
        <title>Azospirillum thermophila sp. nov., a novel isolated from hot spring.</title>
        <authorList>
            <person name="Zhao Z."/>
        </authorList>
    </citation>
    <scope>NUCLEOTIDE SEQUENCE [LARGE SCALE GENOMIC DNA]</scope>
    <source>
        <strain evidence="11">CFH 70021</strain>
    </source>
</reference>
<evidence type="ECO:0000256" key="4">
    <source>
        <dbReference type="ARBA" id="ARBA00022827"/>
    </source>
</evidence>
<keyword evidence="4 6" id="KW-0274">FAD</keyword>
<evidence type="ECO:0000256" key="5">
    <source>
        <dbReference type="ARBA" id="ARBA00023002"/>
    </source>
</evidence>
<dbReference type="RefSeq" id="WP_109325128.1">
    <property type="nucleotide sequence ID" value="NZ_CP029352.1"/>
</dbReference>
<dbReference type="SUPFAM" id="SSF47203">
    <property type="entry name" value="Acyl-CoA dehydrogenase C-terminal domain-like"/>
    <property type="match status" value="1"/>
</dbReference>
<dbReference type="InterPro" id="IPR006091">
    <property type="entry name" value="Acyl-CoA_Oxase/DH_mid-dom"/>
</dbReference>
<comment type="similarity">
    <text evidence="2 6">Belongs to the acyl-CoA dehydrogenase family.</text>
</comment>
<sequence>MDFTLNDEQRMLDDTVNRLVRERYGFEQRIRYGREPKGYSDETWALLAELGLLSVPFAEEDGGIGGGGVELMVLHQAFGRGLTLEPYLATVVLGGGLVARLGSAEQRAALLPAVIAGELTLALAYGEPAGRYEPLWIETRAGRSGDGWRLTGRKAVVLNGDGAGRLLVTARTAGQPGERDGVSVFLVDPAQPGVTLRGYPTIDGLRAAELTLDGAELPADALLGREGAAADALEAVLAAGCAALAAEAVGAMEAACELTLDYLKTRQQFGGPIGRFQVLQHRMVDMRIALEQARSMAILAACSLDRPAAERERRIAAAKVLIGRSGRFIAEQAIQMHGGMGMTEEAAISHYAKRLVMIDHWLGDADHHLARFAALPEAEGGLEQAA</sequence>
<dbReference type="InterPro" id="IPR036250">
    <property type="entry name" value="AcylCo_DH-like_C"/>
</dbReference>